<dbReference type="InterPro" id="IPR000086">
    <property type="entry name" value="NUDIX_hydrolase_dom"/>
</dbReference>
<name>A0A1H5FP86_9MICO</name>
<keyword evidence="3" id="KW-0460">Magnesium</keyword>
<evidence type="ECO:0000259" key="4">
    <source>
        <dbReference type="PROSITE" id="PS51462"/>
    </source>
</evidence>
<evidence type="ECO:0000313" key="5">
    <source>
        <dbReference type="EMBL" id="SEE05219.1"/>
    </source>
</evidence>
<reference evidence="6" key="1">
    <citation type="submission" date="2016-10" db="EMBL/GenBank/DDBJ databases">
        <authorList>
            <person name="Varghese N."/>
            <person name="Submissions S."/>
        </authorList>
    </citation>
    <scope>NUCLEOTIDE SEQUENCE [LARGE SCALE GENOMIC DNA]</scope>
    <source>
        <strain evidence="6">DSM 21368</strain>
    </source>
</reference>
<dbReference type="PANTHER" id="PTHR43046">
    <property type="entry name" value="GDP-MANNOSE MANNOSYL HYDROLASE"/>
    <property type="match status" value="1"/>
</dbReference>
<dbReference type="EMBL" id="FNTX01000001">
    <property type="protein sequence ID" value="SEE05219.1"/>
    <property type="molecule type" value="Genomic_DNA"/>
</dbReference>
<keyword evidence="6" id="KW-1185">Reference proteome</keyword>
<sequence>MAGDQPGVTGSNLGPDWYRLPDGTAFRRAARVVVFDPAGRVLLARGHDADQPERSWYFTIGGGIEPGESPREAAARELTEESGLVVDPAMLVGPVLTREAEFDFFAETVRQDEVFFLAHVDTGLTITTHGWTAVERGFMDEVAWWDPEDLAGVTVEIFPAELPDLLRRWRAGWDGTVLALGLQHEGVAIDGSSTPPVDGDGQVRR</sequence>
<dbReference type="Proteomes" id="UP000199220">
    <property type="component" value="Unassembled WGS sequence"/>
</dbReference>
<protein>
    <submittedName>
        <fullName evidence="5">ADP-ribose pyrophosphatase YjhB, NUDIX family</fullName>
    </submittedName>
</protein>
<comment type="cofactor">
    <cofactor evidence="1">
        <name>Mg(2+)</name>
        <dbReference type="ChEBI" id="CHEBI:18420"/>
    </cofactor>
</comment>
<dbReference type="CDD" id="cd04685">
    <property type="entry name" value="NUDIX_Hydrolase"/>
    <property type="match status" value="1"/>
</dbReference>
<dbReference type="PANTHER" id="PTHR43046:SF12">
    <property type="entry name" value="GDP-MANNOSE MANNOSYL HYDROLASE"/>
    <property type="match status" value="1"/>
</dbReference>
<gene>
    <name evidence="5" type="ORF">SAMN04488554_1404</name>
</gene>
<dbReference type="Gene3D" id="3.90.79.10">
    <property type="entry name" value="Nucleoside Triphosphate Pyrophosphohydrolase"/>
    <property type="match status" value="1"/>
</dbReference>
<keyword evidence="2" id="KW-0378">Hydrolase</keyword>
<evidence type="ECO:0000256" key="1">
    <source>
        <dbReference type="ARBA" id="ARBA00001946"/>
    </source>
</evidence>
<evidence type="ECO:0000256" key="2">
    <source>
        <dbReference type="ARBA" id="ARBA00022801"/>
    </source>
</evidence>
<dbReference type="SUPFAM" id="SSF55811">
    <property type="entry name" value="Nudix"/>
    <property type="match status" value="1"/>
</dbReference>
<dbReference type="AlphaFoldDB" id="A0A1H5FP86"/>
<evidence type="ECO:0000313" key="6">
    <source>
        <dbReference type="Proteomes" id="UP000199220"/>
    </source>
</evidence>
<evidence type="ECO:0000256" key="3">
    <source>
        <dbReference type="ARBA" id="ARBA00022842"/>
    </source>
</evidence>
<dbReference type="InterPro" id="IPR020084">
    <property type="entry name" value="NUDIX_hydrolase_CS"/>
</dbReference>
<dbReference type="STRING" id="648782.SAMN04488554_1404"/>
<dbReference type="PROSITE" id="PS00893">
    <property type="entry name" value="NUDIX_BOX"/>
    <property type="match status" value="1"/>
</dbReference>
<organism evidence="5 6">
    <name type="scientific">Ruania alba</name>
    <dbReference type="NCBI Taxonomy" id="648782"/>
    <lineage>
        <taxon>Bacteria</taxon>
        <taxon>Bacillati</taxon>
        <taxon>Actinomycetota</taxon>
        <taxon>Actinomycetes</taxon>
        <taxon>Micrococcales</taxon>
        <taxon>Ruaniaceae</taxon>
        <taxon>Ruania</taxon>
    </lineage>
</organism>
<proteinExistence type="predicted"/>
<dbReference type="PROSITE" id="PS51462">
    <property type="entry name" value="NUDIX"/>
    <property type="match status" value="1"/>
</dbReference>
<dbReference type="Pfam" id="PF00293">
    <property type="entry name" value="NUDIX"/>
    <property type="match status" value="1"/>
</dbReference>
<feature type="domain" description="Nudix hydrolase" evidence="4">
    <location>
        <begin position="25"/>
        <end position="167"/>
    </location>
</feature>
<dbReference type="InterPro" id="IPR015797">
    <property type="entry name" value="NUDIX_hydrolase-like_dom_sf"/>
</dbReference>
<dbReference type="GO" id="GO:0016787">
    <property type="term" value="F:hydrolase activity"/>
    <property type="evidence" value="ECO:0007669"/>
    <property type="project" value="UniProtKB-KW"/>
</dbReference>
<accession>A0A1H5FP86</accession>